<proteinExistence type="inferred from homology"/>
<sequence>MERLQKVMAHMGVASRRKCEEIITSGRVKVNGKCVKELGIKVSQSDRIEVDGVPVYREEPVYYLFYKPKGVLSAASDDRDRRVVTDYFDDIKERVYPVGRLDYDTTGLLIMTNDGEFSQLMTHPKHAIDKTYVAKVKGIPTPRHMRQLERGIMIDGRKTSPAVAKIISFDQAKGTGIVSLTIHEGWNHQVKKMFEAVGLPVQKLKRERFGFLTLDKLQPGDARILKGHEIQKLMKMAQNTSK</sequence>
<dbReference type="SUPFAM" id="SSF55174">
    <property type="entry name" value="Alpha-L RNA-binding motif"/>
    <property type="match status" value="1"/>
</dbReference>
<dbReference type="FunFam" id="3.10.290.10:FF:000003">
    <property type="entry name" value="Pseudouridine synthase"/>
    <property type="match status" value="1"/>
</dbReference>
<dbReference type="CDD" id="cd00165">
    <property type="entry name" value="S4"/>
    <property type="match status" value="1"/>
</dbReference>
<reference evidence="7 8" key="1">
    <citation type="submission" date="2016-10" db="EMBL/GenBank/DDBJ databases">
        <authorList>
            <person name="de Groot N.N."/>
        </authorList>
    </citation>
    <scope>NUCLEOTIDE SEQUENCE [LARGE SCALE GENOMIC DNA]</scope>
    <source>
        <strain evidence="7 8">DSM 15827</strain>
    </source>
</reference>
<keyword evidence="3 5" id="KW-0413">Isomerase</keyword>
<dbReference type="InterPro" id="IPR050343">
    <property type="entry name" value="RsuA_PseudoU_synthase"/>
</dbReference>
<dbReference type="EMBL" id="FOGF01000003">
    <property type="protein sequence ID" value="SEQ65744.1"/>
    <property type="molecule type" value="Genomic_DNA"/>
</dbReference>
<evidence type="ECO:0000256" key="2">
    <source>
        <dbReference type="ARBA" id="ARBA00022884"/>
    </source>
</evidence>
<evidence type="ECO:0000313" key="8">
    <source>
        <dbReference type="Proteomes" id="UP000198556"/>
    </source>
</evidence>
<dbReference type="PANTHER" id="PTHR47683">
    <property type="entry name" value="PSEUDOURIDINE SYNTHASE FAMILY PROTEIN-RELATED"/>
    <property type="match status" value="1"/>
</dbReference>
<evidence type="ECO:0000259" key="6">
    <source>
        <dbReference type="SMART" id="SM00363"/>
    </source>
</evidence>
<dbReference type="GO" id="GO:0120159">
    <property type="term" value="F:rRNA pseudouridine synthase activity"/>
    <property type="evidence" value="ECO:0007669"/>
    <property type="project" value="UniProtKB-ARBA"/>
</dbReference>
<dbReference type="PROSITE" id="PS50889">
    <property type="entry name" value="S4"/>
    <property type="match status" value="1"/>
</dbReference>
<dbReference type="SMART" id="SM00363">
    <property type="entry name" value="S4"/>
    <property type="match status" value="1"/>
</dbReference>
<keyword evidence="8" id="KW-1185">Reference proteome</keyword>
<gene>
    <name evidence="7" type="ORF">SAMN05421767_10361</name>
</gene>
<dbReference type="InterPro" id="IPR000748">
    <property type="entry name" value="PsdUridine_synth_RsuA/RluB/E/F"/>
</dbReference>
<evidence type="ECO:0000256" key="4">
    <source>
        <dbReference type="PROSITE-ProRule" id="PRU00182"/>
    </source>
</evidence>
<dbReference type="PANTHER" id="PTHR47683:SF2">
    <property type="entry name" value="RNA-BINDING S4 DOMAIN-CONTAINING PROTEIN"/>
    <property type="match status" value="1"/>
</dbReference>
<dbReference type="GO" id="GO:0000455">
    <property type="term" value="P:enzyme-directed rRNA pseudouridine synthesis"/>
    <property type="evidence" value="ECO:0007669"/>
    <property type="project" value="UniProtKB-ARBA"/>
</dbReference>
<dbReference type="InterPro" id="IPR042092">
    <property type="entry name" value="PsdUridine_s_RsuA/RluB/E/F_cat"/>
</dbReference>
<name>A0A1H9HTT8_9LACT</name>
<evidence type="ECO:0000256" key="1">
    <source>
        <dbReference type="ARBA" id="ARBA00008348"/>
    </source>
</evidence>
<dbReference type="Gene3D" id="3.10.290.10">
    <property type="entry name" value="RNA-binding S4 domain"/>
    <property type="match status" value="1"/>
</dbReference>
<dbReference type="RefSeq" id="WP_089745876.1">
    <property type="nucleotide sequence ID" value="NZ_FOGF01000003.1"/>
</dbReference>
<evidence type="ECO:0000313" key="7">
    <source>
        <dbReference type="EMBL" id="SEQ65744.1"/>
    </source>
</evidence>
<dbReference type="Proteomes" id="UP000198556">
    <property type="component" value="Unassembled WGS sequence"/>
</dbReference>
<dbReference type="FunFam" id="3.30.70.580:FF:000005">
    <property type="entry name" value="Pseudouridine synthase"/>
    <property type="match status" value="1"/>
</dbReference>
<evidence type="ECO:0000256" key="3">
    <source>
        <dbReference type="ARBA" id="ARBA00023235"/>
    </source>
</evidence>
<accession>A0A1H9HTT8</accession>
<dbReference type="Pfam" id="PF00849">
    <property type="entry name" value="PseudoU_synth_2"/>
    <property type="match status" value="1"/>
</dbReference>
<dbReference type="FunFam" id="3.30.70.1560:FF:000001">
    <property type="entry name" value="Pseudouridine synthase"/>
    <property type="match status" value="1"/>
</dbReference>
<protein>
    <recommendedName>
        <fullName evidence="5">Pseudouridine synthase</fullName>
        <ecNumber evidence="5">5.4.99.-</ecNumber>
    </recommendedName>
</protein>
<dbReference type="NCBIfam" id="TIGR00093">
    <property type="entry name" value="pseudouridine synthase"/>
    <property type="match status" value="1"/>
</dbReference>
<dbReference type="GO" id="GO:0005829">
    <property type="term" value="C:cytosol"/>
    <property type="evidence" value="ECO:0007669"/>
    <property type="project" value="UniProtKB-ARBA"/>
</dbReference>
<dbReference type="InterPro" id="IPR018496">
    <property type="entry name" value="PsdUridine_synth_RsuA/RluB_CS"/>
</dbReference>
<dbReference type="InterPro" id="IPR020103">
    <property type="entry name" value="PsdUridine_synth_cat_dom_sf"/>
</dbReference>
<organism evidence="7 8">
    <name type="scientific">Granulicatella balaenopterae</name>
    <dbReference type="NCBI Taxonomy" id="137733"/>
    <lineage>
        <taxon>Bacteria</taxon>
        <taxon>Bacillati</taxon>
        <taxon>Bacillota</taxon>
        <taxon>Bacilli</taxon>
        <taxon>Lactobacillales</taxon>
        <taxon>Carnobacteriaceae</taxon>
        <taxon>Granulicatella</taxon>
    </lineage>
</organism>
<dbReference type="PROSITE" id="PS01149">
    <property type="entry name" value="PSI_RSU"/>
    <property type="match status" value="1"/>
</dbReference>
<dbReference type="CDD" id="cd02870">
    <property type="entry name" value="PseudoU_synth_RsuA_like"/>
    <property type="match status" value="1"/>
</dbReference>
<evidence type="ECO:0000256" key="5">
    <source>
        <dbReference type="RuleBase" id="RU003887"/>
    </source>
</evidence>
<dbReference type="InterPro" id="IPR002942">
    <property type="entry name" value="S4_RNA-bd"/>
</dbReference>
<feature type="domain" description="RNA-binding S4" evidence="6">
    <location>
        <begin position="2"/>
        <end position="65"/>
    </location>
</feature>
<dbReference type="AlphaFoldDB" id="A0A1H9HTT8"/>
<dbReference type="STRING" id="137733.SAMN05421767_10361"/>
<dbReference type="InterPro" id="IPR036986">
    <property type="entry name" value="S4_RNA-bd_sf"/>
</dbReference>
<dbReference type="GO" id="GO:0003723">
    <property type="term" value="F:RNA binding"/>
    <property type="evidence" value="ECO:0007669"/>
    <property type="project" value="UniProtKB-KW"/>
</dbReference>
<dbReference type="SUPFAM" id="SSF55120">
    <property type="entry name" value="Pseudouridine synthase"/>
    <property type="match status" value="1"/>
</dbReference>
<dbReference type="InterPro" id="IPR020094">
    <property type="entry name" value="TruA/RsuA/RluB/E/F_N"/>
</dbReference>
<dbReference type="EC" id="5.4.99.-" evidence="5"/>
<dbReference type="InterPro" id="IPR006145">
    <property type="entry name" value="PsdUridine_synth_RsuA/RluA"/>
</dbReference>
<keyword evidence="2 4" id="KW-0694">RNA-binding</keyword>
<dbReference type="Gene3D" id="3.30.70.580">
    <property type="entry name" value="Pseudouridine synthase I, catalytic domain, N-terminal subdomain"/>
    <property type="match status" value="1"/>
</dbReference>
<comment type="similarity">
    <text evidence="1 5">Belongs to the pseudouridine synthase RsuA family.</text>
</comment>
<dbReference type="Pfam" id="PF01479">
    <property type="entry name" value="S4"/>
    <property type="match status" value="1"/>
</dbReference>
<dbReference type="OrthoDB" id="9807213at2"/>
<dbReference type="Gene3D" id="3.30.70.1560">
    <property type="entry name" value="Alpha-L RNA-binding motif"/>
    <property type="match status" value="1"/>
</dbReference>